<reference evidence="8 9" key="1">
    <citation type="submission" date="2019-04" db="EMBL/GenBank/DDBJ databases">
        <title>Herbidospora sp. NEAU-GS14.nov., a novel actinomycete isolated from soil.</title>
        <authorList>
            <person name="Han L."/>
        </authorList>
    </citation>
    <scope>NUCLEOTIDE SEQUENCE [LARGE SCALE GENOMIC DNA]</scope>
    <source>
        <strain evidence="8 9">NEAU-GS14</strain>
    </source>
</reference>
<dbReference type="PROSITE" id="PS50850">
    <property type="entry name" value="MFS"/>
    <property type="match status" value="1"/>
</dbReference>
<feature type="transmembrane region" description="Helical" evidence="6">
    <location>
        <begin position="198"/>
        <end position="222"/>
    </location>
</feature>
<dbReference type="InterPro" id="IPR011701">
    <property type="entry name" value="MFS"/>
</dbReference>
<comment type="caution">
    <text evidence="8">The sequence shown here is derived from an EMBL/GenBank/DDBJ whole genome shotgun (WGS) entry which is preliminary data.</text>
</comment>
<feature type="transmembrane region" description="Helical" evidence="6">
    <location>
        <begin position="421"/>
        <end position="443"/>
    </location>
</feature>
<feature type="transmembrane region" description="Helical" evidence="6">
    <location>
        <begin position="552"/>
        <end position="576"/>
    </location>
</feature>
<evidence type="ECO:0000256" key="2">
    <source>
        <dbReference type="ARBA" id="ARBA00022692"/>
    </source>
</evidence>
<feature type="transmembrane region" description="Helical" evidence="6">
    <location>
        <begin position="128"/>
        <end position="148"/>
    </location>
</feature>
<feature type="region of interest" description="Disordered" evidence="5">
    <location>
        <begin position="579"/>
        <end position="629"/>
    </location>
</feature>
<dbReference type="Proteomes" id="UP000308705">
    <property type="component" value="Unassembled WGS sequence"/>
</dbReference>
<evidence type="ECO:0000256" key="5">
    <source>
        <dbReference type="SAM" id="MobiDB-lite"/>
    </source>
</evidence>
<dbReference type="GO" id="GO:0022857">
    <property type="term" value="F:transmembrane transporter activity"/>
    <property type="evidence" value="ECO:0007669"/>
    <property type="project" value="InterPro"/>
</dbReference>
<organism evidence="8 9">
    <name type="scientific">Herbidospora galbida</name>
    <dbReference type="NCBI Taxonomy" id="2575442"/>
    <lineage>
        <taxon>Bacteria</taxon>
        <taxon>Bacillati</taxon>
        <taxon>Actinomycetota</taxon>
        <taxon>Actinomycetes</taxon>
        <taxon>Streptosporangiales</taxon>
        <taxon>Streptosporangiaceae</taxon>
        <taxon>Herbidospora</taxon>
    </lineage>
</organism>
<dbReference type="EMBL" id="SZQA01000002">
    <property type="protein sequence ID" value="TKK91086.1"/>
    <property type="molecule type" value="Genomic_DNA"/>
</dbReference>
<dbReference type="AlphaFoldDB" id="A0A4U3MS11"/>
<dbReference type="CDD" id="cd17321">
    <property type="entry name" value="MFS_MMR_MDR_like"/>
    <property type="match status" value="1"/>
</dbReference>
<evidence type="ECO:0000256" key="1">
    <source>
        <dbReference type="ARBA" id="ARBA00004651"/>
    </source>
</evidence>
<feature type="transmembrane region" description="Helical" evidence="6">
    <location>
        <begin position="483"/>
        <end position="507"/>
    </location>
</feature>
<evidence type="ECO:0000256" key="3">
    <source>
        <dbReference type="ARBA" id="ARBA00022989"/>
    </source>
</evidence>
<feature type="transmembrane region" description="Helical" evidence="6">
    <location>
        <begin position="385"/>
        <end position="409"/>
    </location>
</feature>
<dbReference type="InterPro" id="IPR036259">
    <property type="entry name" value="MFS_trans_sf"/>
</dbReference>
<feature type="transmembrane region" description="Helical" evidence="6">
    <location>
        <begin position="255"/>
        <end position="278"/>
    </location>
</feature>
<evidence type="ECO:0000256" key="4">
    <source>
        <dbReference type="ARBA" id="ARBA00023136"/>
    </source>
</evidence>
<keyword evidence="2 6" id="KW-0812">Transmembrane</keyword>
<proteinExistence type="predicted"/>
<feature type="transmembrane region" description="Helical" evidence="6">
    <location>
        <begin position="228"/>
        <end position="248"/>
    </location>
</feature>
<evidence type="ECO:0000313" key="8">
    <source>
        <dbReference type="EMBL" id="TKK91086.1"/>
    </source>
</evidence>
<feature type="domain" description="Major facilitator superfamily (MFS) profile" evidence="7">
    <location>
        <begin position="128"/>
        <end position="578"/>
    </location>
</feature>
<keyword evidence="4 6" id="KW-0472">Membrane</keyword>
<feature type="region of interest" description="Disordered" evidence="5">
    <location>
        <begin position="1"/>
        <end position="123"/>
    </location>
</feature>
<evidence type="ECO:0000259" key="7">
    <source>
        <dbReference type="PROSITE" id="PS50850"/>
    </source>
</evidence>
<sequence>MGRCRPAQRLPLVSRLRWRQAIPPRGRAVPPRDRDAHPGPPPPGGGPPAVAREETSSAPPPRTRDADVHQRHPGLPPPTHPRPQAGRMSVLTQRRGDDGLPPLLTDPPRRLQGRGRPAPSSHKRKTTYLPVIVCAGIMGITMADTLAATLGVPQVADSGFGPKSPIDTQWLLTAFALPYAALLPVGGRLADVFGPRRLLTIGLSLFSLAAFCTVITPLWSLLLAARAAQGLGAALMVPASLAMLLATVPTTRRAAAIGVWSASTGVAGTLMYALGGWFSQNMEIGWRVLFVPSAFLTLLLLTLSMTLPRPPHTRGAVPDIIGCLLLGAALAMLTWAIVQFPRRGWDPYVIGAVSGGTLMLLATMARSAYHKAPAIDLGLWRKGRFALAGTLSALYGLVSLPILVIMPLFLGQAMFRSPELIGAAIAPNAAGVLIGSVVAGGLIKRRGPRVVIYLGAVIIAGSCIGLLQLVIGTGRPLDVLQVWLPLNAALGLGFGLLNAGSSAAAALTAGPERYATAVGATMSVRQVGGTIGIAVTVVLLERPLVEAPMPGYTSVVLGSLGLAVFAGCLGLFFGAAKPPAPARSAKRAPSRPEPRPTPRPAPRPTPRPDRPVARTPVHPPIPLPRRAVPMSAPVGDEVAAEMLRTLKETTNRINLIADVLLDQQRPTR</sequence>
<evidence type="ECO:0000313" key="9">
    <source>
        <dbReference type="Proteomes" id="UP000308705"/>
    </source>
</evidence>
<dbReference type="PANTHER" id="PTHR42718:SF48">
    <property type="entry name" value="CONSERVED TWO-DOMAIN MEMBRANE PROTEIN-RELATED"/>
    <property type="match status" value="1"/>
</dbReference>
<feature type="transmembrane region" description="Helical" evidence="6">
    <location>
        <begin position="348"/>
        <end position="365"/>
    </location>
</feature>
<keyword evidence="3 6" id="KW-1133">Transmembrane helix</keyword>
<feature type="transmembrane region" description="Helical" evidence="6">
    <location>
        <begin position="168"/>
        <end position="186"/>
    </location>
</feature>
<dbReference type="InterPro" id="IPR020846">
    <property type="entry name" value="MFS_dom"/>
</dbReference>
<keyword evidence="9" id="KW-1185">Reference proteome</keyword>
<dbReference type="Gene3D" id="1.20.1250.20">
    <property type="entry name" value="MFS general substrate transporter like domains"/>
    <property type="match status" value="2"/>
</dbReference>
<gene>
    <name evidence="8" type="ORF">FDA94_04890</name>
</gene>
<dbReference type="PANTHER" id="PTHR42718">
    <property type="entry name" value="MAJOR FACILITATOR SUPERFAMILY MULTIDRUG TRANSPORTER MFSC"/>
    <property type="match status" value="1"/>
</dbReference>
<dbReference type="Pfam" id="PF07690">
    <property type="entry name" value="MFS_1"/>
    <property type="match status" value="1"/>
</dbReference>
<dbReference type="SUPFAM" id="SSF103473">
    <property type="entry name" value="MFS general substrate transporter"/>
    <property type="match status" value="1"/>
</dbReference>
<dbReference type="OrthoDB" id="3536141at2"/>
<name>A0A4U3MS11_9ACTN</name>
<evidence type="ECO:0000256" key="6">
    <source>
        <dbReference type="SAM" id="Phobius"/>
    </source>
</evidence>
<feature type="transmembrane region" description="Helical" evidence="6">
    <location>
        <begin position="514"/>
        <end position="540"/>
    </location>
</feature>
<feature type="transmembrane region" description="Helical" evidence="6">
    <location>
        <begin position="316"/>
        <end position="336"/>
    </location>
</feature>
<accession>A0A4U3MS11</accession>
<comment type="subcellular location">
    <subcellularLocation>
        <location evidence="1">Cell membrane</location>
        <topology evidence="1">Multi-pass membrane protein</topology>
    </subcellularLocation>
</comment>
<feature type="transmembrane region" description="Helical" evidence="6">
    <location>
        <begin position="450"/>
        <end position="471"/>
    </location>
</feature>
<protein>
    <submittedName>
        <fullName evidence="8">MFS transporter</fullName>
    </submittedName>
</protein>
<feature type="transmembrane region" description="Helical" evidence="6">
    <location>
        <begin position="284"/>
        <end position="304"/>
    </location>
</feature>
<dbReference type="GO" id="GO:0005886">
    <property type="term" value="C:plasma membrane"/>
    <property type="evidence" value="ECO:0007669"/>
    <property type="project" value="UniProtKB-SubCell"/>
</dbReference>